<evidence type="ECO:0000256" key="5">
    <source>
        <dbReference type="PROSITE-ProRule" id="PRU00325"/>
    </source>
</evidence>
<evidence type="ECO:0000256" key="6">
    <source>
        <dbReference type="RuleBase" id="RU367018"/>
    </source>
</evidence>
<evidence type="ECO:0000256" key="1">
    <source>
        <dbReference type="ARBA" id="ARBA00005889"/>
    </source>
</evidence>
<dbReference type="InterPro" id="IPR031052">
    <property type="entry name" value="FHY3/FAR1"/>
</dbReference>
<keyword evidence="4 6" id="KW-0862">Zinc</keyword>
<dbReference type="GO" id="GO:0008270">
    <property type="term" value="F:zinc ion binding"/>
    <property type="evidence" value="ECO:0007669"/>
    <property type="project" value="UniProtKB-UniRule"/>
</dbReference>
<keyword evidence="6" id="KW-0539">Nucleus</keyword>
<sequence length="280" mass="31623">MYCHVQGITNVEGDRTYEIKHNYENKTRINYVVYNEPTSECQCSWHFFDSDGIPCAHMLLVFTSDSLREILAAYSINRWTKMAANALMYELDSVVRDACGEIAAKNKLIATSQARDNPKGGKLRRKHAEIKEGCQAHILLRSTDDGKWTKMAANALMYEFDSVVRYACGEIAVKNKLIATSQARDNPKGGKLRRKHAEIKEGCQAHILLRSTDDGKWTKMAANALMYEFDSVVRYACGEIAVKNKLIGDVWSQFYKCMDLAGHTPAKLQLLLSSMISIEH</sequence>
<keyword evidence="2 6" id="KW-0479">Metal-binding</keyword>
<comment type="similarity">
    <text evidence="1 6">Belongs to the FHY3/FAR1 family.</text>
</comment>
<dbReference type="SMART" id="SM00575">
    <property type="entry name" value="ZnF_PMZ"/>
    <property type="match status" value="1"/>
</dbReference>
<comment type="caution">
    <text evidence="8">The sequence shown here is derived from an EMBL/GenBank/DDBJ whole genome shotgun (WGS) entry which is preliminary data.</text>
</comment>
<gene>
    <name evidence="8" type="ORF">Cgig2_020784</name>
</gene>
<dbReference type="EMBL" id="JAKOGI010004541">
    <property type="protein sequence ID" value="KAJ8419723.1"/>
    <property type="molecule type" value="Genomic_DNA"/>
</dbReference>
<dbReference type="PROSITE" id="PS50966">
    <property type="entry name" value="ZF_SWIM"/>
    <property type="match status" value="1"/>
</dbReference>
<evidence type="ECO:0000313" key="9">
    <source>
        <dbReference type="Proteomes" id="UP001153076"/>
    </source>
</evidence>
<dbReference type="AlphaFoldDB" id="A0A9Q1GJE6"/>
<evidence type="ECO:0000256" key="2">
    <source>
        <dbReference type="ARBA" id="ARBA00022723"/>
    </source>
</evidence>
<dbReference type="PANTHER" id="PTHR31669:SF251">
    <property type="entry name" value="PROTEIN FAR1-RELATED SEQUENCE"/>
    <property type="match status" value="1"/>
</dbReference>
<accession>A0A9Q1GJE6</accession>
<protein>
    <recommendedName>
        <fullName evidence="6">Protein FAR1-RELATED SEQUENCE</fullName>
    </recommendedName>
</protein>
<evidence type="ECO:0000256" key="4">
    <source>
        <dbReference type="ARBA" id="ARBA00022833"/>
    </source>
</evidence>
<dbReference type="GO" id="GO:0006355">
    <property type="term" value="P:regulation of DNA-templated transcription"/>
    <property type="evidence" value="ECO:0007669"/>
    <property type="project" value="UniProtKB-UniRule"/>
</dbReference>
<evidence type="ECO:0000256" key="3">
    <source>
        <dbReference type="ARBA" id="ARBA00022771"/>
    </source>
</evidence>
<evidence type="ECO:0000259" key="7">
    <source>
        <dbReference type="PROSITE" id="PS50966"/>
    </source>
</evidence>
<dbReference type="GO" id="GO:0005634">
    <property type="term" value="C:nucleus"/>
    <property type="evidence" value="ECO:0007669"/>
    <property type="project" value="UniProtKB-SubCell"/>
</dbReference>
<dbReference type="PANTHER" id="PTHR31669">
    <property type="entry name" value="PROTEIN FAR1-RELATED SEQUENCE 10-RELATED"/>
    <property type="match status" value="1"/>
</dbReference>
<proteinExistence type="inferred from homology"/>
<organism evidence="8 9">
    <name type="scientific">Carnegiea gigantea</name>
    <dbReference type="NCBI Taxonomy" id="171969"/>
    <lineage>
        <taxon>Eukaryota</taxon>
        <taxon>Viridiplantae</taxon>
        <taxon>Streptophyta</taxon>
        <taxon>Embryophyta</taxon>
        <taxon>Tracheophyta</taxon>
        <taxon>Spermatophyta</taxon>
        <taxon>Magnoliopsida</taxon>
        <taxon>eudicotyledons</taxon>
        <taxon>Gunneridae</taxon>
        <taxon>Pentapetalae</taxon>
        <taxon>Caryophyllales</taxon>
        <taxon>Cactineae</taxon>
        <taxon>Cactaceae</taxon>
        <taxon>Cactoideae</taxon>
        <taxon>Echinocereeae</taxon>
        <taxon>Carnegiea</taxon>
    </lineage>
</organism>
<feature type="domain" description="SWIM-type" evidence="7">
    <location>
        <begin position="17"/>
        <end position="66"/>
    </location>
</feature>
<dbReference type="InterPro" id="IPR006564">
    <property type="entry name" value="Znf_PMZ"/>
</dbReference>
<dbReference type="InterPro" id="IPR007527">
    <property type="entry name" value="Znf_SWIM"/>
</dbReference>
<dbReference type="OrthoDB" id="2402896at2759"/>
<evidence type="ECO:0000313" key="8">
    <source>
        <dbReference type="EMBL" id="KAJ8419723.1"/>
    </source>
</evidence>
<name>A0A9Q1GJE6_9CARY</name>
<comment type="function">
    <text evidence="6">Putative transcription activator involved in regulating light control of development.</text>
</comment>
<dbReference type="Proteomes" id="UP001153076">
    <property type="component" value="Unassembled WGS sequence"/>
</dbReference>
<dbReference type="Pfam" id="PF04434">
    <property type="entry name" value="SWIM"/>
    <property type="match status" value="1"/>
</dbReference>
<keyword evidence="3 5" id="KW-0863">Zinc-finger</keyword>
<comment type="subcellular location">
    <subcellularLocation>
        <location evidence="6">Nucleus</location>
    </subcellularLocation>
</comment>
<reference evidence="8" key="1">
    <citation type="submission" date="2022-04" db="EMBL/GenBank/DDBJ databases">
        <title>Carnegiea gigantea Genome sequencing and assembly v2.</title>
        <authorList>
            <person name="Copetti D."/>
            <person name="Sanderson M.J."/>
            <person name="Burquez A."/>
            <person name="Wojciechowski M.F."/>
        </authorList>
    </citation>
    <scope>NUCLEOTIDE SEQUENCE</scope>
    <source>
        <strain evidence="8">SGP5-SGP5p</strain>
        <tissue evidence="8">Aerial part</tissue>
    </source>
</reference>
<keyword evidence="9" id="KW-1185">Reference proteome</keyword>